<dbReference type="SUPFAM" id="SSF52058">
    <property type="entry name" value="L domain-like"/>
    <property type="match status" value="1"/>
</dbReference>
<proteinExistence type="predicted"/>
<evidence type="ECO:0000256" key="2">
    <source>
        <dbReference type="ARBA" id="ARBA00022729"/>
    </source>
</evidence>
<evidence type="ECO:0000313" key="5">
    <source>
        <dbReference type="EMBL" id="GFY49502.1"/>
    </source>
</evidence>
<dbReference type="PANTHER" id="PTHR24369:SF210">
    <property type="entry name" value="CHAOPTIN-RELATED"/>
    <property type="match status" value="1"/>
</dbReference>
<dbReference type="GO" id="GO:0005886">
    <property type="term" value="C:plasma membrane"/>
    <property type="evidence" value="ECO:0007669"/>
    <property type="project" value="TreeGrafter"/>
</dbReference>
<dbReference type="Gene3D" id="3.80.10.10">
    <property type="entry name" value="Ribonuclease Inhibitor"/>
    <property type="match status" value="1"/>
</dbReference>
<dbReference type="InterPro" id="IPR000483">
    <property type="entry name" value="Cys-rich_flank_reg_C"/>
</dbReference>
<protein>
    <submittedName>
        <fullName evidence="5">Leucine-rich repeat and immunoglobulin-like domain-containing nogo receptor-interacting protein 1</fullName>
    </submittedName>
</protein>
<keyword evidence="2" id="KW-0732">Signal</keyword>
<accession>A0A8X7C0M2</accession>
<comment type="caution">
    <text evidence="5">The sequence shown here is derived from an EMBL/GenBank/DDBJ whole genome shotgun (WGS) entry which is preliminary data.</text>
</comment>
<dbReference type="EMBL" id="BMAV01007051">
    <property type="protein sequence ID" value="GFY49502.1"/>
    <property type="molecule type" value="Genomic_DNA"/>
</dbReference>
<evidence type="ECO:0000313" key="6">
    <source>
        <dbReference type="Proteomes" id="UP000886998"/>
    </source>
</evidence>
<organism evidence="5 6">
    <name type="scientific">Trichonephila inaurata madagascariensis</name>
    <dbReference type="NCBI Taxonomy" id="2747483"/>
    <lineage>
        <taxon>Eukaryota</taxon>
        <taxon>Metazoa</taxon>
        <taxon>Ecdysozoa</taxon>
        <taxon>Arthropoda</taxon>
        <taxon>Chelicerata</taxon>
        <taxon>Arachnida</taxon>
        <taxon>Araneae</taxon>
        <taxon>Araneomorphae</taxon>
        <taxon>Entelegynae</taxon>
        <taxon>Araneoidea</taxon>
        <taxon>Nephilidae</taxon>
        <taxon>Trichonephila</taxon>
        <taxon>Trichonephila inaurata</taxon>
    </lineage>
</organism>
<dbReference type="InterPro" id="IPR036179">
    <property type="entry name" value="Ig-like_dom_sf"/>
</dbReference>
<keyword evidence="3" id="KW-0677">Repeat</keyword>
<feature type="domain" description="LRRCT" evidence="4">
    <location>
        <begin position="18"/>
        <end position="71"/>
    </location>
</feature>
<keyword evidence="5" id="KW-0675">Receptor</keyword>
<dbReference type="Proteomes" id="UP000886998">
    <property type="component" value="Unassembled WGS sequence"/>
</dbReference>
<keyword evidence="6" id="KW-1185">Reference proteome</keyword>
<evidence type="ECO:0000259" key="4">
    <source>
        <dbReference type="SMART" id="SM00082"/>
    </source>
</evidence>
<evidence type="ECO:0000256" key="1">
    <source>
        <dbReference type="ARBA" id="ARBA00022614"/>
    </source>
</evidence>
<sequence>MGVFNSLNQIESLKLNGNPWKCDCYLYWLLIWLGEHTNTHLLAPSETHCSTPVNLKDHVLLDALDHNMICTNASIHYYTNKTKFRVGSPALLECKVEGNPLPSITWITPQKEAFYWESFQNQTRQVGSVQYFSTDPSIPMDLRRPKEEKRGRFYLLQNGNLAIQNVERGDGGMEHYKKQQLDRLRDNYNGQVQKIKDNCMLQMERLRESYSSQAERLRDIKEYGTLQIDRIRENYYFQVQRVRDYSASQIVRLRENYLFQRNRIRKFSAHHLYKLRENYKVQQQHLNKILENLNIESCRNVCHRTDSIVFEPDLNLENVLVPKICLQTITREVCDSNDNSSQISAYFTPDEAASEVSGHESDECENFVNTPVVKTSQTDVTIYIEDNSKNTLHIPNECENNSVSFNQDINEGNQKSNETIV</sequence>
<keyword evidence="1" id="KW-0433">Leucine-rich repeat</keyword>
<evidence type="ECO:0000256" key="3">
    <source>
        <dbReference type="ARBA" id="ARBA00022737"/>
    </source>
</evidence>
<dbReference type="InterPro" id="IPR032675">
    <property type="entry name" value="LRR_dom_sf"/>
</dbReference>
<reference evidence="5" key="1">
    <citation type="submission" date="2020-08" db="EMBL/GenBank/DDBJ databases">
        <title>Multicomponent nature underlies the extraordinary mechanical properties of spider dragline silk.</title>
        <authorList>
            <person name="Kono N."/>
            <person name="Nakamura H."/>
            <person name="Mori M."/>
            <person name="Yoshida Y."/>
            <person name="Ohtoshi R."/>
            <person name="Malay A.D."/>
            <person name="Moran D.A.P."/>
            <person name="Tomita M."/>
            <person name="Numata K."/>
            <person name="Arakawa K."/>
        </authorList>
    </citation>
    <scope>NUCLEOTIDE SEQUENCE</scope>
</reference>
<dbReference type="OrthoDB" id="10061535at2759"/>
<dbReference type="SUPFAM" id="SSF48726">
    <property type="entry name" value="Immunoglobulin"/>
    <property type="match status" value="1"/>
</dbReference>
<name>A0A8X7C0M2_9ARAC</name>
<gene>
    <name evidence="5" type="primary">LINGO1</name>
    <name evidence="5" type="ORF">TNIN_230131</name>
</gene>
<dbReference type="PANTHER" id="PTHR24369">
    <property type="entry name" value="ANTIGEN BSP, PUTATIVE-RELATED"/>
    <property type="match status" value="1"/>
</dbReference>
<dbReference type="InterPro" id="IPR050541">
    <property type="entry name" value="LRR_TM_domain-containing"/>
</dbReference>
<dbReference type="InterPro" id="IPR013783">
    <property type="entry name" value="Ig-like_fold"/>
</dbReference>
<dbReference type="AlphaFoldDB" id="A0A8X7C0M2"/>
<dbReference type="Gene3D" id="2.60.40.10">
    <property type="entry name" value="Immunoglobulins"/>
    <property type="match status" value="1"/>
</dbReference>
<dbReference type="SMART" id="SM00082">
    <property type="entry name" value="LRRCT"/>
    <property type="match status" value="1"/>
</dbReference>